<accession>A0A9Q1H7U6</accession>
<keyword evidence="6" id="KW-1185">Reference proteome</keyword>
<feature type="compositionally biased region" description="Polar residues" evidence="2">
    <location>
        <begin position="1018"/>
        <end position="1039"/>
    </location>
</feature>
<dbReference type="AlphaFoldDB" id="A0A9Q1H7U6"/>
<gene>
    <name evidence="5" type="ORF">HOLleu_16484</name>
</gene>
<protein>
    <submittedName>
        <fullName evidence="5">Protein SMG7</fullName>
    </submittedName>
</protein>
<evidence type="ECO:0000259" key="4">
    <source>
        <dbReference type="Pfam" id="PF10374"/>
    </source>
</evidence>
<dbReference type="OrthoDB" id="69928at2759"/>
<evidence type="ECO:0000256" key="1">
    <source>
        <dbReference type="ARBA" id="ARBA00023161"/>
    </source>
</evidence>
<feature type="domain" description="DNA/RNA-binding" evidence="3">
    <location>
        <begin position="168"/>
        <end position="440"/>
    </location>
</feature>
<evidence type="ECO:0000313" key="6">
    <source>
        <dbReference type="Proteomes" id="UP001152320"/>
    </source>
</evidence>
<feature type="region of interest" description="Disordered" evidence="2">
    <location>
        <begin position="524"/>
        <end position="584"/>
    </location>
</feature>
<feature type="compositionally biased region" description="Basic and acidic residues" evidence="2">
    <location>
        <begin position="1001"/>
        <end position="1014"/>
    </location>
</feature>
<dbReference type="Pfam" id="PF10373">
    <property type="entry name" value="EST1_DNA_bind"/>
    <property type="match status" value="1"/>
</dbReference>
<dbReference type="GO" id="GO:0042162">
    <property type="term" value="F:telomeric DNA binding"/>
    <property type="evidence" value="ECO:0007669"/>
    <property type="project" value="TreeGrafter"/>
</dbReference>
<feature type="domain" description="Telomerase activating protein Est1-like N-terminal" evidence="4">
    <location>
        <begin position="51"/>
        <end position="162"/>
    </location>
</feature>
<evidence type="ECO:0000256" key="2">
    <source>
        <dbReference type="SAM" id="MobiDB-lite"/>
    </source>
</evidence>
<dbReference type="InterPro" id="IPR045153">
    <property type="entry name" value="Est1/Ebs1-like"/>
</dbReference>
<feature type="compositionally biased region" description="Low complexity" evidence="2">
    <location>
        <begin position="1159"/>
        <end position="1174"/>
    </location>
</feature>
<dbReference type="SUPFAM" id="SSF48452">
    <property type="entry name" value="TPR-like"/>
    <property type="match status" value="1"/>
</dbReference>
<feature type="region of interest" description="Disordered" evidence="2">
    <location>
        <begin position="597"/>
        <end position="818"/>
    </location>
</feature>
<feature type="compositionally biased region" description="Polar residues" evidence="2">
    <location>
        <begin position="1213"/>
        <end position="1223"/>
    </location>
</feature>
<dbReference type="InterPro" id="IPR018834">
    <property type="entry name" value="DNA/RNA-bd_Est1-type"/>
</dbReference>
<name>A0A9Q1H7U6_HOLLE</name>
<reference evidence="5" key="1">
    <citation type="submission" date="2021-10" db="EMBL/GenBank/DDBJ databases">
        <title>Tropical sea cucumber genome reveals ecological adaptation and Cuvierian tubules defense mechanism.</title>
        <authorList>
            <person name="Chen T."/>
        </authorList>
    </citation>
    <scope>NUCLEOTIDE SEQUENCE</scope>
    <source>
        <strain evidence="5">Nanhai2018</strain>
        <tissue evidence="5">Muscle</tissue>
    </source>
</reference>
<dbReference type="InterPro" id="IPR011990">
    <property type="entry name" value="TPR-like_helical_dom_sf"/>
</dbReference>
<feature type="compositionally biased region" description="Pro residues" evidence="2">
    <location>
        <begin position="663"/>
        <end position="677"/>
    </location>
</feature>
<feature type="compositionally biased region" description="Acidic residues" evidence="2">
    <location>
        <begin position="546"/>
        <end position="556"/>
    </location>
</feature>
<sequence length="1256" mass="141927">MNCAQLLRRANELKKQLSEGQQGDLRVIRYNLQNVYRELLVTDLEYALDKKLEQELWNNIFKNHISSLQARVRDKMNPKRSELQSMLTLTLDSATGFFLQLLHELCAAFDLELPFCVKASRFGVTRKLRQYQKVVVAQLSSCLYICQYCLVHLGDLARYRNDTDQAHMFYNHAVTLIPTNGQPYNQLAIVSASKSDQLSMTFYYIRSIAVKHPFPAALTNLQSTFSKLVDRDEMKIFKMRDVELIHYFIKFHAVIYMASGDSDLKIASNIKAKLEENFRDHLNQDSLTAKQLVQIVAINIFALCSVKQLDENGALTNKKTEDGVSVQDNSETADEEECWKLTLDLTVTLAQLLLYHAPSSSKDGFHWIGLPAIRVLLQWLKHQPKVLADETVTEKYLFWHRLGKLLSTLYNIAPNYKERDTSSILWEDTLLNGFRLLEEAHSELDFSSTRAKHPTKSESNQTRLLRVIASGVKLATLQPRLLKFVESEATSFTSPLHDAQAEQEKYQHIKVSKTATSALKLKTQTKQGKLIPERDEDLTNMTNKDADDEEDDDDDVEKLRTVATQVIEPKPSKPSSQETSEKRTRVSFNIEKNMVIPPPAVSQQPHHPSPSNHPSQQTRPHFPPHMPRGYPVHYPRQGPPQQMPPHQGPYPSRTGWGQSPMQQRPPYPNYRGPPPPQQVHNHQAPNHGPQPHHGPQQHHGHQTQGQHGPQPPHGLTSHGPQTSHGHQHMPPHMWQQPPPRHMPPFMGNQPGPRYPGPHPVQNNRQPVPPQNYPSHQQHPMHNERPTMDGDQGRDGYQPPAWNSHMMPQQQQQQPQRGYVHNGPMRLSNEMPSGEGRMSEQAERDHARSYDGTRGMAHYGPHEFKQSSYHETTHRQRFGSDGGPPNMSYPHGERNGPVGSNGMDVFYDQRNQKSVDDEEGTYMNLLNSIHQSEREGKVPHQRPPPANMRDASGMDPHHFQKPHFNSEYQRQSSGDDFGTFSPHHMSVVSPSARSPSQSFFDDGFKSRQPDSDMFRQRKSGSPWNDAQVSSNFNRSDQLSPGISKPDDQPSLALLHQLMTPPSEGTVGRNNWSTGLDDRSMPEKESDVFSRTRSNRTPPFGGPSWLPESPGGNWAGGQELQFPDQYPSSPQEFLKKDDRVVGRRLSGSLTESDNNTLFTGSDSSYSLFSSPSPWSDKSNRDSFGASSPFGSLHQKDDEKQGSSNLFGGLAWGLPQSDQISGSPTSGLLPERIQSIWSSPLSGGEPSGMETTMRDKPDT</sequence>
<dbReference type="PANTHER" id="PTHR15696:SF5">
    <property type="entry name" value="NONSENSE-MEDIATED MRNA DECAY FACTOR SMG7"/>
    <property type="match status" value="1"/>
</dbReference>
<evidence type="ECO:0000313" key="5">
    <source>
        <dbReference type="EMBL" id="KAJ8038922.1"/>
    </source>
</evidence>
<dbReference type="Pfam" id="PF10374">
    <property type="entry name" value="EST1"/>
    <property type="match status" value="1"/>
</dbReference>
<feature type="region of interest" description="Disordered" evidence="2">
    <location>
        <begin position="853"/>
        <end position="1256"/>
    </location>
</feature>
<feature type="compositionally biased region" description="Basic and acidic residues" evidence="2">
    <location>
        <begin position="780"/>
        <end position="793"/>
    </location>
</feature>
<dbReference type="EMBL" id="JAIZAY010000007">
    <property type="protein sequence ID" value="KAJ8038922.1"/>
    <property type="molecule type" value="Genomic_DNA"/>
</dbReference>
<dbReference type="Gene3D" id="1.25.40.10">
    <property type="entry name" value="Tetratricopeptide repeat domain"/>
    <property type="match status" value="1"/>
</dbReference>
<dbReference type="InterPro" id="IPR019458">
    <property type="entry name" value="Est1-like_N"/>
</dbReference>
<organism evidence="5 6">
    <name type="scientific">Holothuria leucospilota</name>
    <name type="common">Black long sea cucumber</name>
    <name type="synonym">Mertensiothuria leucospilota</name>
    <dbReference type="NCBI Taxonomy" id="206669"/>
    <lineage>
        <taxon>Eukaryota</taxon>
        <taxon>Metazoa</taxon>
        <taxon>Echinodermata</taxon>
        <taxon>Eleutherozoa</taxon>
        <taxon>Echinozoa</taxon>
        <taxon>Holothuroidea</taxon>
        <taxon>Aspidochirotacea</taxon>
        <taxon>Aspidochirotida</taxon>
        <taxon>Holothuriidae</taxon>
        <taxon>Holothuria</taxon>
    </lineage>
</organism>
<dbReference type="GO" id="GO:0000184">
    <property type="term" value="P:nuclear-transcribed mRNA catabolic process, nonsense-mediated decay"/>
    <property type="evidence" value="ECO:0007669"/>
    <property type="project" value="UniProtKB-KW"/>
</dbReference>
<feature type="region of interest" description="Disordered" evidence="2">
    <location>
        <begin position="824"/>
        <end position="843"/>
    </location>
</feature>
<feature type="compositionally biased region" description="Low complexity" evidence="2">
    <location>
        <begin position="601"/>
        <end position="617"/>
    </location>
</feature>
<feature type="compositionally biased region" description="Low complexity" evidence="2">
    <location>
        <begin position="678"/>
        <end position="694"/>
    </location>
</feature>
<feature type="compositionally biased region" description="Pro residues" evidence="2">
    <location>
        <begin position="637"/>
        <end position="648"/>
    </location>
</feature>
<evidence type="ECO:0000259" key="3">
    <source>
        <dbReference type="Pfam" id="PF10373"/>
    </source>
</evidence>
<feature type="compositionally biased region" description="Basic and acidic residues" evidence="2">
    <location>
        <begin position="1074"/>
        <end position="1088"/>
    </location>
</feature>
<feature type="compositionally biased region" description="Polar residues" evidence="2">
    <location>
        <begin position="987"/>
        <end position="998"/>
    </location>
</feature>
<dbReference type="GO" id="GO:0070034">
    <property type="term" value="F:telomerase RNA binding"/>
    <property type="evidence" value="ECO:0007669"/>
    <property type="project" value="TreeGrafter"/>
</dbReference>
<dbReference type="PANTHER" id="PTHR15696">
    <property type="entry name" value="SMG-7 SUPPRESSOR WITH MORPHOLOGICAL EFFECT ON GENITALIA PROTEIN 7"/>
    <property type="match status" value="1"/>
</dbReference>
<dbReference type="Proteomes" id="UP001152320">
    <property type="component" value="Chromosome 7"/>
</dbReference>
<dbReference type="GO" id="GO:0005697">
    <property type="term" value="C:telomerase holoenzyme complex"/>
    <property type="evidence" value="ECO:0007669"/>
    <property type="project" value="TreeGrafter"/>
</dbReference>
<feature type="compositionally biased region" description="Polar residues" evidence="2">
    <location>
        <begin position="1145"/>
        <end position="1158"/>
    </location>
</feature>
<proteinExistence type="predicted"/>
<keyword evidence="1" id="KW-0866">Nonsense-mediated mRNA decay</keyword>
<comment type="caution">
    <text evidence="5">The sequence shown here is derived from an EMBL/GenBank/DDBJ whole genome shotgun (WGS) entry which is preliminary data.</text>
</comment>